<evidence type="ECO:0000313" key="2">
    <source>
        <dbReference type="EMBL" id="KAF7512371.1"/>
    </source>
</evidence>
<proteinExistence type="predicted"/>
<dbReference type="AlphaFoldDB" id="A0A8H7ASI3"/>
<dbReference type="EMBL" id="JAACFV010000013">
    <property type="protein sequence ID" value="KAF7512371.1"/>
    <property type="molecule type" value="Genomic_DNA"/>
</dbReference>
<protein>
    <submittedName>
        <fullName evidence="2">Uncharacterized protein</fullName>
    </submittedName>
</protein>
<keyword evidence="1" id="KW-0472">Membrane</keyword>
<evidence type="ECO:0000313" key="3">
    <source>
        <dbReference type="Proteomes" id="UP000606974"/>
    </source>
</evidence>
<feature type="transmembrane region" description="Helical" evidence="1">
    <location>
        <begin position="54"/>
        <end position="73"/>
    </location>
</feature>
<reference evidence="2" key="1">
    <citation type="submission" date="2020-02" db="EMBL/GenBank/DDBJ databases">
        <authorList>
            <person name="Palmer J.M."/>
        </authorList>
    </citation>
    <scope>NUCLEOTIDE SEQUENCE</scope>
    <source>
        <strain evidence="2">EPUS1.4</strain>
        <tissue evidence="2">Thallus</tissue>
    </source>
</reference>
<comment type="caution">
    <text evidence="2">The sequence shown here is derived from an EMBL/GenBank/DDBJ whole genome shotgun (WGS) entry which is preliminary data.</text>
</comment>
<accession>A0A8H7ASI3</accession>
<organism evidence="2 3">
    <name type="scientific">Endocarpon pusillum</name>
    <dbReference type="NCBI Taxonomy" id="364733"/>
    <lineage>
        <taxon>Eukaryota</taxon>
        <taxon>Fungi</taxon>
        <taxon>Dikarya</taxon>
        <taxon>Ascomycota</taxon>
        <taxon>Pezizomycotina</taxon>
        <taxon>Eurotiomycetes</taxon>
        <taxon>Chaetothyriomycetidae</taxon>
        <taxon>Verrucariales</taxon>
        <taxon>Verrucariaceae</taxon>
        <taxon>Endocarpon</taxon>
    </lineage>
</organism>
<keyword evidence="3" id="KW-1185">Reference proteome</keyword>
<name>A0A8H7ASI3_9EURO</name>
<dbReference type="Proteomes" id="UP000606974">
    <property type="component" value="Unassembled WGS sequence"/>
</dbReference>
<keyword evidence="1" id="KW-0812">Transmembrane</keyword>
<evidence type="ECO:0000256" key="1">
    <source>
        <dbReference type="SAM" id="Phobius"/>
    </source>
</evidence>
<gene>
    <name evidence="2" type="ORF">GJ744_001939</name>
</gene>
<keyword evidence="1" id="KW-1133">Transmembrane helix</keyword>
<sequence>MSLLDWDEYEGSSDDMEWRTPKRIKCNLPALQEGYLALYHTQFTPFLVDSVSSIASNQARIMFLIVLLAVYCFKDTRLCRLNELGAEIEE</sequence>